<evidence type="ECO:0000313" key="1">
    <source>
        <dbReference type="EMBL" id="SVE18759.1"/>
    </source>
</evidence>
<dbReference type="AlphaFoldDB" id="A0A383BFX2"/>
<dbReference type="EMBL" id="UINC01200050">
    <property type="protein sequence ID" value="SVE18759.1"/>
    <property type="molecule type" value="Genomic_DNA"/>
</dbReference>
<reference evidence="1" key="1">
    <citation type="submission" date="2018-05" db="EMBL/GenBank/DDBJ databases">
        <authorList>
            <person name="Lanie J.A."/>
            <person name="Ng W.-L."/>
            <person name="Kazmierczak K.M."/>
            <person name="Andrzejewski T.M."/>
            <person name="Davidsen T.M."/>
            <person name="Wayne K.J."/>
            <person name="Tettelin H."/>
            <person name="Glass J.I."/>
            <person name="Rusch D."/>
            <person name="Podicherti R."/>
            <person name="Tsui H.-C.T."/>
            <person name="Winkler M.E."/>
        </authorList>
    </citation>
    <scope>NUCLEOTIDE SEQUENCE</scope>
</reference>
<proteinExistence type="predicted"/>
<protein>
    <submittedName>
        <fullName evidence="1">Uncharacterized protein</fullName>
    </submittedName>
</protein>
<gene>
    <name evidence="1" type="ORF">METZ01_LOCUS471613</name>
</gene>
<organism evidence="1">
    <name type="scientific">marine metagenome</name>
    <dbReference type="NCBI Taxonomy" id="408172"/>
    <lineage>
        <taxon>unclassified sequences</taxon>
        <taxon>metagenomes</taxon>
        <taxon>ecological metagenomes</taxon>
    </lineage>
</organism>
<sequence>MNTRTALPGINLQSFFEQTRNSELNKYHSDFLNALTDRIGFRSHGRDQ</sequence>
<name>A0A383BFX2_9ZZZZ</name>
<feature type="non-terminal residue" evidence="1">
    <location>
        <position position="48"/>
    </location>
</feature>
<accession>A0A383BFX2</accession>